<dbReference type="SUPFAM" id="SSF63748">
    <property type="entry name" value="Tudor/PWWP/MBT"/>
    <property type="match status" value="4"/>
</dbReference>
<gene>
    <name evidence="8" type="ORF">V5799_003520</name>
</gene>
<dbReference type="InterPro" id="IPR021987">
    <property type="entry name" value="SLED"/>
</dbReference>
<dbReference type="Pfam" id="PF02820">
    <property type="entry name" value="MBT"/>
    <property type="match status" value="4"/>
</dbReference>
<evidence type="ECO:0000313" key="9">
    <source>
        <dbReference type="Proteomes" id="UP001321473"/>
    </source>
</evidence>
<dbReference type="Gene3D" id="3.90.1150.190">
    <property type="entry name" value="SLED domain"/>
    <property type="match status" value="1"/>
</dbReference>
<feature type="compositionally biased region" description="Basic and acidic residues" evidence="6">
    <location>
        <begin position="701"/>
        <end position="710"/>
    </location>
</feature>
<dbReference type="PANTHER" id="PTHR12247:SF129">
    <property type="entry name" value="SOP-2-RELATED PROTEIN 3"/>
    <property type="match status" value="1"/>
</dbReference>
<dbReference type="AlphaFoldDB" id="A0AAQ4D8Q6"/>
<dbReference type="GO" id="GO:0042393">
    <property type="term" value="F:histone binding"/>
    <property type="evidence" value="ECO:0007669"/>
    <property type="project" value="TreeGrafter"/>
</dbReference>
<dbReference type="SUPFAM" id="SSF47769">
    <property type="entry name" value="SAM/Pointed domain"/>
    <property type="match status" value="1"/>
</dbReference>
<comment type="caution">
    <text evidence="8">The sequence shown here is derived from an EMBL/GenBank/DDBJ whole genome shotgun (WGS) entry which is preliminary data.</text>
</comment>
<evidence type="ECO:0000256" key="2">
    <source>
        <dbReference type="ARBA" id="ARBA00022491"/>
    </source>
</evidence>
<dbReference type="InterPro" id="IPR038348">
    <property type="entry name" value="SLED_sf"/>
</dbReference>
<dbReference type="Gene3D" id="1.10.150.50">
    <property type="entry name" value="Transcription Factor, Ets-1"/>
    <property type="match status" value="1"/>
</dbReference>
<protein>
    <recommendedName>
        <fullName evidence="7">SLED domain-containing protein</fullName>
    </recommendedName>
</protein>
<proteinExistence type="predicted"/>
<name>A0AAQ4D8Q6_AMBAM</name>
<comment type="subcellular location">
    <subcellularLocation>
        <location evidence="1">Nucleus</location>
    </subcellularLocation>
</comment>
<feature type="region of interest" description="Disordered" evidence="6">
    <location>
        <begin position="821"/>
        <end position="874"/>
    </location>
</feature>
<evidence type="ECO:0000256" key="6">
    <source>
        <dbReference type="SAM" id="MobiDB-lite"/>
    </source>
</evidence>
<feature type="compositionally biased region" description="Acidic residues" evidence="6">
    <location>
        <begin position="26"/>
        <end position="38"/>
    </location>
</feature>
<dbReference type="CDD" id="cd20096">
    <property type="entry name" value="MBT_SFMBT_rpt4"/>
    <property type="match status" value="1"/>
</dbReference>
<feature type="repeat" description="MBT" evidence="5">
    <location>
        <begin position="34"/>
        <end position="143"/>
    </location>
</feature>
<dbReference type="Proteomes" id="UP001321473">
    <property type="component" value="Unassembled WGS sequence"/>
</dbReference>
<dbReference type="InterPro" id="IPR050548">
    <property type="entry name" value="PcG_chromatin_remod_factors"/>
</dbReference>
<feature type="region of interest" description="Disordered" evidence="6">
    <location>
        <begin position="1"/>
        <end position="38"/>
    </location>
</feature>
<evidence type="ECO:0000256" key="4">
    <source>
        <dbReference type="ARBA" id="ARBA00023242"/>
    </source>
</evidence>
<dbReference type="SMART" id="SM00561">
    <property type="entry name" value="MBT"/>
    <property type="match status" value="4"/>
</dbReference>
<dbReference type="PROSITE" id="PS51079">
    <property type="entry name" value="MBT"/>
    <property type="match status" value="4"/>
</dbReference>
<dbReference type="Pfam" id="PF12140">
    <property type="entry name" value="SLED"/>
    <property type="match status" value="1"/>
</dbReference>
<dbReference type="EMBL" id="JARKHS020033645">
    <property type="protein sequence ID" value="KAK8758846.1"/>
    <property type="molecule type" value="Genomic_DNA"/>
</dbReference>
<evidence type="ECO:0000259" key="7">
    <source>
        <dbReference type="Pfam" id="PF12140"/>
    </source>
</evidence>
<feature type="repeat" description="MBT" evidence="5">
    <location>
        <begin position="151"/>
        <end position="252"/>
    </location>
</feature>
<reference evidence="8 9" key="1">
    <citation type="journal article" date="2023" name="Arcadia Sci">
        <title>De novo assembly of a long-read Amblyomma americanum tick genome.</title>
        <authorList>
            <person name="Chou S."/>
            <person name="Poskanzer K.E."/>
            <person name="Rollins M."/>
            <person name="Thuy-Boun P.S."/>
        </authorList>
    </citation>
    <scope>NUCLEOTIDE SEQUENCE [LARGE SCALE GENOMIC DNA]</scope>
    <source>
        <strain evidence="8">F_SG_1</strain>
        <tissue evidence="8">Salivary glands</tissue>
    </source>
</reference>
<feature type="repeat" description="MBT" evidence="5">
    <location>
        <begin position="381"/>
        <end position="478"/>
    </location>
</feature>
<feature type="compositionally biased region" description="Polar residues" evidence="6">
    <location>
        <begin position="827"/>
        <end position="847"/>
    </location>
</feature>
<dbReference type="PANTHER" id="PTHR12247">
    <property type="entry name" value="POLYCOMB GROUP PROTEIN"/>
    <property type="match status" value="1"/>
</dbReference>
<feature type="compositionally biased region" description="Basic residues" evidence="6">
    <location>
        <begin position="670"/>
        <end position="679"/>
    </location>
</feature>
<dbReference type="InterPro" id="IPR004092">
    <property type="entry name" value="Mbt"/>
</dbReference>
<keyword evidence="9" id="KW-1185">Reference proteome</keyword>
<evidence type="ECO:0000313" key="8">
    <source>
        <dbReference type="EMBL" id="KAK8758846.1"/>
    </source>
</evidence>
<feature type="region of interest" description="Disordered" evidence="6">
    <location>
        <begin position="670"/>
        <end position="804"/>
    </location>
</feature>
<dbReference type="CDD" id="cd20095">
    <property type="entry name" value="MBT_SFMBT_rpt3"/>
    <property type="match status" value="1"/>
</dbReference>
<dbReference type="GO" id="GO:0003682">
    <property type="term" value="F:chromatin binding"/>
    <property type="evidence" value="ECO:0007669"/>
    <property type="project" value="TreeGrafter"/>
</dbReference>
<feature type="compositionally biased region" description="Low complexity" evidence="6">
    <location>
        <begin position="855"/>
        <end position="871"/>
    </location>
</feature>
<keyword evidence="3" id="KW-0677">Repeat</keyword>
<feature type="region of interest" description="Disordered" evidence="6">
    <location>
        <begin position="476"/>
        <end position="516"/>
    </location>
</feature>
<sequence length="956" mass="103924">MSGKVPSSPKKEMGSPHKRPSLTGATEEDGEPEFNWDDYLESTQSESVPATAFAHVEHSLESGLRPGMKLEVPLSSADGGTSNGSGGNVYWLASVVTTCGPLLSLRYLGYGADRSADFWCDVGTNEVHPLGWCARNHKPLKPPPAILEKHLDWEKLLSDELESAVTVPAYVLEMKGSAPIDQIQPGMKLLVLEEENPLNGWAASVLKNVGGRLLLRYDGCDDPQWDLWLFYLSHRVKPLDTPSHGNQSYRPPQCIESLHPLDEWKQILRESMDEAQKYNSKILANILQPPVPLCEHTFEVGQKVELLHPVSRREACPATVTATLASGQWFLVQVDDLRHPAEAPPLVRCCHSRSQTLLPAGWAQEHGLPLLAPPGYTCETFSWDEYLRSCAAKAASRSCFHLEEDTLGFEPNQKLEVVSSKNPNELCVGTVERVCPPLVWVRLEDGTEGGTSVVLPLRSQQLFPVGWCGSNGWPLRAPRDWPPPRRPSVQPPLRRTSGTAAPSSAAGTEATSKKSGSVEAKSGWCPVLHLNHRCFSGPLLSKGRLAELPRQTGPGPVALVLREVLAQLIGVAYKPSRVLAILQLRGSPTPGMHQQTLKAKYKGKTYRATVETVRSSGEVGAFCRSICAKLECCPNLFGPTSFGESACPDNCAGLTKTKYAYNFVRKRHKRQLALRKAKQARSESPASGANGSSGGSMGDPSEVKASRVDAPEPATEKVVAPSKEVNTGSGSSTTSTAAPAAVKKSERLSNRLAARPPNRIGHRSPGRPPKSANRQSSAATSNGSPAPPPSDDRPGVRTRGARLPDFKTLNLDLRWQKPLRARLLSNKKPQQQTSRSDTPDSMSSEGTAESVPELPSRSSSSSSASVQSQPKPQIPHLCLDSNPLEWSVGDVARFVAGTNCAPLVRVLQEQEIDGQALLLLTLPLVQEFLELQLAPAVQFCQLLERIKLAFYLQYAK</sequence>
<feature type="repeat" description="MBT" evidence="5">
    <location>
        <begin position="262"/>
        <end position="373"/>
    </location>
</feature>
<evidence type="ECO:0000256" key="5">
    <source>
        <dbReference type="PROSITE-ProRule" id="PRU00459"/>
    </source>
</evidence>
<dbReference type="CDD" id="cd20094">
    <property type="entry name" value="MBT_SFMBT_rpt2"/>
    <property type="match status" value="1"/>
</dbReference>
<dbReference type="CDD" id="cd20093">
    <property type="entry name" value="MBT_SFMBT_rpt1"/>
    <property type="match status" value="1"/>
</dbReference>
<evidence type="ECO:0000256" key="1">
    <source>
        <dbReference type="ARBA" id="ARBA00004123"/>
    </source>
</evidence>
<feature type="compositionally biased region" description="Polar residues" evidence="6">
    <location>
        <begin position="772"/>
        <end position="784"/>
    </location>
</feature>
<keyword evidence="2" id="KW-0678">Repressor</keyword>
<evidence type="ECO:0000256" key="3">
    <source>
        <dbReference type="ARBA" id="ARBA00022737"/>
    </source>
</evidence>
<feature type="domain" description="SLED" evidence="7">
    <location>
        <begin position="525"/>
        <end position="639"/>
    </location>
</feature>
<feature type="compositionally biased region" description="Low complexity" evidence="6">
    <location>
        <begin position="491"/>
        <end position="510"/>
    </location>
</feature>
<dbReference type="InterPro" id="IPR013761">
    <property type="entry name" value="SAM/pointed_sf"/>
</dbReference>
<keyword evidence="4" id="KW-0539">Nucleus</keyword>
<dbReference type="Gene3D" id="2.30.30.140">
    <property type="match status" value="4"/>
</dbReference>
<accession>A0AAQ4D8Q6</accession>
<organism evidence="8 9">
    <name type="scientific">Amblyomma americanum</name>
    <name type="common">Lone star tick</name>
    <dbReference type="NCBI Taxonomy" id="6943"/>
    <lineage>
        <taxon>Eukaryota</taxon>
        <taxon>Metazoa</taxon>
        <taxon>Ecdysozoa</taxon>
        <taxon>Arthropoda</taxon>
        <taxon>Chelicerata</taxon>
        <taxon>Arachnida</taxon>
        <taxon>Acari</taxon>
        <taxon>Parasitiformes</taxon>
        <taxon>Ixodida</taxon>
        <taxon>Ixodoidea</taxon>
        <taxon>Ixodidae</taxon>
        <taxon>Amblyomminae</taxon>
        <taxon>Amblyomma</taxon>
    </lineage>
</organism>
<feature type="compositionally biased region" description="Low complexity" evidence="6">
    <location>
        <begin position="727"/>
        <end position="741"/>
    </location>
</feature>
<dbReference type="GO" id="GO:0045892">
    <property type="term" value="P:negative regulation of DNA-templated transcription"/>
    <property type="evidence" value="ECO:0007669"/>
    <property type="project" value="TreeGrafter"/>
</dbReference>
<dbReference type="GO" id="GO:0005634">
    <property type="term" value="C:nucleus"/>
    <property type="evidence" value="ECO:0007669"/>
    <property type="project" value="UniProtKB-SubCell"/>
</dbReference>